<keyword evidence="2" id="KW-1185">Reference proteome</keyword>
<gene>
    <name evidence="1" type="ORF">P5673_026752</name>
</gene>
<accession>A0AAD9UW75</accession>
<organism evidence="1 2">
    <name type="scientific">Acropora cervicornis</name>
    <name type="common">Staghorn coral</name>
    <dbReference type="NCBI Taxonomy" id="6130"/>
    <lineage>
        <taxon>Eukaryota</taxon>
        <taxon>Metazoa</taxon>
        <taxon>Cnidaria</taxon>
        <taxon>Anthozoa</taxon>
        <taxon>Hexacorallia</taxon>
        <taxon>Scleractinia</taxon>
        <taxon>Astrocoeniina</taxon>
        <taxon>Acroporidae</taxon>
        <taxon>Acropora</taxon>
    </lineage>
</organism>
<evidence type="ECO:0000313" key="1">
    <source>
        <dbReference type="EMBL" id="KAK2552226.1"/>
    </source>
</evidence>
<evidence type="ECO:0000313" key="2">
    <source>
        <dbReference type="Proteomes" id="UP001249851"/>
    </source>
</evidence>
<reference evidence="1" key="1">
    <citation type="journal article" date="2023" name="G3 (Bethesda)">
        <title>Whole genome assembly and annotation of the endangered Caribbean coral Acropora cervicornis.</title>
        <authorList>
            <person name="Selwyn J.D."/>
            <person name="Vollmer S.V."/>
        </authorList>
    </citation>
    <scope>NUCLEOTIDE SEQUENCE</scope>
    <source>
        <strain evidence="1">K2</strain>
    </source>
</reference>
<reference evidence="1" key="2">
    <citation type="journal article" date="2023" name="Science">
        <title>Genomic signatures of disease resistance in endangered staghorn corals.</title>
        <authorList>
            <person name="Vollmer S.V."/>
            <person name="Selwyn J.D."/>
            <person name="Despard B.A."/>
            <person name="Roesel C.L."/>
        </authorList>
    </citation>
    <scope>NUCLEOTIDE SEQUENCE</scope>
    <source>
        <strain evidence="1">K2</strain>
    </source>
</reference>
<comment type="caution">
    <text evidence="1">The sequence shown here is derived from an EMBL/GenBank/DDBJ whole genome shotgun (WGS) entry which is preliminary data.</text>
</comment>
<protein>
    <submittedName>
        <fullName evidence="1">Uncharacterized protein</fullName>
    </submittedName>
</protein>
<name>A0AAD9UW75_ACRCE</name>
<dbReference type="EMBL" id="JARQWQ010000089">
    <property type="protein sequence ID" value="KAK2552226.1"/>
    <property type="molecule type" value="Genomic_DNA"/>
</dbReference>
<sequence length="118" mass="13661">MYDQSQSSLGVLEMKFLWVKSVDTLEDILLKQHICIKRSNGTYINKCLQQLIHGYGGIYLEKVSFDEEFWSPVLLSFGCFHAVDIFTSKVGVDTLVYKGPWTRRTCLVLDVHRKSLKR</sequence>
<dbReference type="Proteomes" id="UP001249851">
    <property type="component" value="Unassembled WGS sequence"/>
</dbReference>
<proteinExistence type="predicted"/>
<dbReference type="AlphaFoldDB" id="A0AAD9UW75"/>